<evidence type="ECO:0000313" key="5">
    <source>
        <dbReference type="EMBL" id="SDH13146.1"/>
    </source>
</evidence>
<dbReference type="SMART" id="SM00342">
    <property type="entry name" value="HTH_ARAC"/>
    <property type="match status" value="1"/>
</dbReference>
<dbReference type="RefSeq" id="WP_093272541.1">
    <property type="nucleotide sequence ID" value="NZ_FNDD01000009.1"/>
</dbReference>
<dbReference type="InterPro" id="IPR009057">
    <property type="entry name" value="Homeodomain-like_sf"/>
</dbReference>
<dbReference type="GO" id="GO:0003700">
    <property type="term" value="F:DNA-binding transcription factor activity"/>
    <property type="evidence" value="ECO:0007669"/>
    <property type="project" value="InterPro"/>
</dbReference>
<dbReference type="PANTHER" id="PTHR43280">
    <property type="entry name" value="ARAC-FAMILY TRANSCRIPTIONAL REGULATOR"/>
    <property type="match status" value="1"/>
</dbReference>
<proteinExistence type="predicted"/>
<keyword evidence="3" id="KW-0804">Transcription</keyword>
<organism evidence="5 6">
    <name type="scientific">Vibrio xiamenensis</name>
    <dbReference type="NCBI Taxonomy" id="861298"/>
    <lineage>
        <taxon>Bacteria</taxon>
        <taxon>Pseudomonadati</taxon>
        <taxon>Pseudomonadota</taxon>
        <taxon>Gammaproteobacteria</taxon>
        <taxon>Vibrionales</taxon>
        <taxon>Vibrionaceae</taxon>
        <taxon>Vibrio</taxon>
    </lineage>
</organism>
<keyword evidence="1" id="KW-0805">Transcription regulation</keyword>
<dbReference type="EMBL" id="FNDD01000009">
    <property type="protein sequence ID" value="SDH13146.1"/>
    <property type="molecule type" value="Genomic_DNA"/>
</dbReference>
<dbReference type="STRING" id="861298.SAMN04488136_1095"/>
<dbReference type="InterPro" id="IPR018060">
    <property type="entry name" value="HTH_AraC"/>
</dbReference>
<dbReference type="PROSITE" id="PS00041">
    <property type="entry name" value="HTH_ARAC_FAMILY_1"/>
    <property type="match status" value="1"/>
</dbReference>
<dbReference type="SUPFAM" id="SSF46689">
    <property type="entry name" value="Homeodomain-like"/>
    <property type="match status" value="2"/>
</dbReference>
<gene>
    <name evidence="5" type="ORF">SAMN04488136_1095</name>
</gene>
<keyword evidence="6" id="KW-1185">Reference proteome</keyword>
<evidence type="ECO:0000256" key="2">
    <source>
        <dbReference type="ARBA" id="ARBA00023125"/>
    </source>
</evidence>
<accession>A0A1G7ZWY7</accession>
<dbReference type="PROSITE" id="PS01124">
    <property type="entry name" value="HTH_ARAC_FAMILY_2"/>
    <property type="match status" value="1"/>
</dbReference>
<keyword evidence="2 5" id="KW-0238">DNA-binding</keyword>
<dbReference type="OrthoDB" id="6670788at2"/>
<dbReference type="GO" id="GO:0043565">
    <property type="term" value="F:sequence-specific DNA binding"/>
    <property type="evidence" value="ECO:0007669"/>
    <property type="project" value="InterPro"/>
</dbReference>
<dbReference type="AlphaFoldDB" id="A0A1G7ZWY7"/>
<evidence type="ECO:0000256" key="1">
    <source>
        <dbReference type="ARBA" id="ARBA00023015"/>
    </source>
</evidence>
<name>A0A1G7ZWY7_9VIBR</name>
<evidence type="ECO:0000313" key="6">
    <source>
        <dbReference type="Proteomes" id="UP000198854"/>
    </source>
</evidence>
<reference evidence="6" key="1">
    <citation type="submission" date="2016-10" db="EMBL/GenBank/DDBJ databases">
        <authorList>
            <person name="Varghese N."/>
            <person name="Submissions S."/>
        </authorList>
    </citation>
    <scope>NUCLEOTIDE SEQUENCE [LARGE SCALE GENOMIC DNA]</scope>
    <source>
        <strain evidence="6">CGMCC 1.10228</strain>
    </source>
</reference>
<evidence type="ECO:0000256" key="3">
    <source>
        <dbReference type="ARBA" id="ARBA00023163"/>
    </source>
</evidence>
<evidence type="ECO:0000259" key="4">
    <source>
        <dbReference type="PROSITE" id="PS01124"/>
    </source>
</evidence>
<dbReference type="PANTHER" id="PTHR43280:SF2">
    <property type="entry name" value="HTH-TYPE TRANSCRIPTIONAL REGULATOR EXSA"/>
    <property type="match status" value="1"/>
</dbReference>
<feature type="domain" description="HTH araC/xylS-type" evidence="4">
    <location>
        <begin position="202"/>
        <end position="300"/>
    </location>
</feature>
<dbReference type="InterPro" id="IPR018062">
    <property type="entry name" value="HTH_AraC-typ_CS"/>
</dbReference>
<dbReference type="Pfam" id="PF12833">
    <property type="entry name" value="HTH_18"/>
    <property type="match status" value="1"/>
</dbReference>
<sequence length="310" mass="35358">MSQPILPDTRVRKRGLFTGRVENLFVEEGVLFHNKDIVHKADFSSQRQLTPQLIIALPLESKALMRYGQRHELKGCRYEKSAPVTATAIYYAQSDLVEGAAKAYVRSRSIVISMSLTWVDSKLKTKDKIAFERAFSTHLTRFDWSLPLHLGQLAEALNLTSSHSQSEAMLREAFVLSVWDNLLTQLKQQPLATSDKEQTQSTRLKVYLRDETTEGKTLTDIAQDLGMSLSTLQRTARKELGMSLNRYLRERKLHQAKELLEQKHISIREAASLAGYNHSANFITAYRKLFGDSPKHAMRELPNTDVELLR</sequence>
<protein>
    <submittedName>
        <fullName evidence="5">AraC-type DNA-binding protein</fullName>
    </submittedName>
</protein>
<dbReference type="Gene3D" id="1.10.10.60">
    <property type="entry name" value="Homeodomain-like"/>
    <property type="match status" value="1"/>
</dbReference>
<dbReference type="Proteomes" id="UP000198854">
    <property type="component" value="Unassembled WGS sequence"/>
</dbReference>